<evidence type="ECO:0000313" key="3">
    <source>
        <dbReference type="Proteomes" id="UP000522081"/>
    </source>
</evidence>
<comment type="caution">
    <text evidence="2">The sequence shown here is derived from an EMBL/GenBank/DDBJ whole genome shotgun (WGS) entry which is preliminary data.</text>
</comment>
<dbReference type="RefSeq" id="WP_179406500.1">
    <property type="nucleotide sequence ID" value="NZ_BMGF01000001.1"/>
</dbReference>
<dbReference type="AlphaFoldDB" id="A0A7Y9XU24"/>
<dbReference type="PROSITE" id="PS51257">
    <property type="entry name" value="PROKAR_LIPOPROTEIN"/>
    <property type="match status" value="1"/>
</dbReference>
<name>A0A7Y9XU24_9SPHN</name>
<dbReference type="EMBL" id="JACBZF010000001">
    <property type="protein sequence ID" value="NYH94604.1"/>
    <property type="molecule type" value="Genomic_DNA"/>
</dbReference>
<accession>A0A7Y9XU24</accession>
<keyword evidence="1" id="KW-0732">Signal</keyword>
<evidence type="ECO:0000313" key="2">
    <source>
        <dbReference type="EMBL" id="NYH94604.1"/>
    </source>
</evidence>
<feature type="chain" id="PRO_5031419152" description="Lipoprotein" evidence="1">
    <location>
        <begin position="21"/>
        <end position="125"/>
    </location>
</feature>
<gene>
    <name evidence="2" type="ORF">FHS75_000909</name>
</gene>
<organism evidence="2 3">
    <name type="scientific">Novosphingobium marinum</name>
    <dbReference type="NCBI Taxonomy" id="1514948"/>
    <lineage>
        <taxon>Bacteria</taxon>
        <taxon>Pseudomonadati</taxon>
        <taxon>Pseudomonadota</taxon>
        <taxon>Alphaproteobacteria</taxon>
        <taxon>Sphingomonadales</taxon>
        <taxon>Sphingomonadaceae</taxon>
        <taxon>Novosphingobium</taxon>
    </lineage>
</organism>
<evidence type="ECO:0000256" key="1">
    <source>
        <dbReference type="SAM" id="SignalP"/>
    </source>
</evidence>
<protein>
    <recommendedName>
        <fullName evidence="4">Lipoprotein</fullName>
    </recommendedName>
</protein>
<reference evidence="2 3" key="1">
    <citation type="submission" date="2020-07" db="EMBL/GenBank/DDBJ databases">
        <title>Genomic Encyclopedia of Type Strains, Phase IV (KMG-IV): sequencing the most valuable type-strain genomes for metagenomic binning, comparative biology and taxonomic classification.</title>
        <authorList>
            <person name="Goeker M."/>
        </authorList>
    </citation>
    <scope>NUCLEOTIDE SEQUENCE [LARGE SCALE GENOMIC DNA]</scope>
    <source>
        <strain evidence="2 3">DSM 29043</strain>
    </source>
</reference>
<feature type="signal peptide" evidence="1">
    <location>
        <begin position="1"/>
        <end position="20"/>
    </location>
</feature>
<evidence type="ECO:0008006" key="4">
    <source>
        <dbReference type="Google" id="ProtNLM"/>
    </source>
</evidence>
<keyword evidence="3" id="KW-1185">Reference proteome</keyword>
<dbReference type="Proteomes" id="UP000522081">
    <property type="component" value="Unassembled WGS sequence"/>
</dbReference>
<sequence>MSSRTSSLALLSLATTLAVAGCSSSADIPEVAEGDEHIECAVAGATDFAEACAVDRVSRDGALSLVVRHPDGAFRRFDVVRDGRGVTVADGADPAQTQLADGKLEVAVGEDRYRFPATMRSNEQE</sequence>
<proteinExistence type="predicted"/>